<name>A0A1M5WRK2_9FIRM</name>
<dbReference type="Proteomes" id="UP000183954">
    <property type="component" value="Unassembled WGS sequence"/>
</dbReference>
<evidence type="ECO:0000313" key="2">
    <source>
        <dbReference type="EMBL" id="SHH90140.1"/>
    </source>
</evidence>
<gene>
    <name evidence="2" type="ORF">SAMN02746098_01747</name>
</gene>
<feature type="transmembrane region" description="Helical" evidence="1">
    <location>
        <begin position="53"/>
        <end position="73"/>
    </location>
</feature>
<keyword evidence="1" id="KW-0472">Membrane</keyword>
<evidence type="ECO:0000313" key="3">
    <source>
        <dbReference type="Proteomes" id="UP000183954"/>
    </source>
</evidence>
<organism evidence="2 3">
    <name type="scientific">Desulfosporosinus lacus DSM 15449</name>
    <dbReference type="NCBI Taxonomy" id="1121420"/>
    <lineage>
        <taxon>Bacteria</taxon>
        <taxon>Bacillati</taxon>
        <taxon>Bacillota</taxon>
        <taxon>Clostridia</taxon>
        <taxon>Eubacteriales</taxon>
        <taxon>Desulfitobacteriaceae</taxon>
        <taxon>Desulfosporosinus</taxon>
    </lineage>
</organism>
<sequence length="203" mass="22274">MTINANLGLSPWDVFHQGITYLTGITMGQASIGVGIILVMLNAVLGESLGWGSLCNMLFIGLFMDLIMLNHFIPLSNGIFSGLIMMFLGMFIIGLASYFYISAGLGSGPRDGLMIALTKKTDRSVRFIRNSIEISALFVGYLLGGFVGAGTLIMSVVLGYIIQFVFKIFRFNVNQIQHRFIDVDLKFLRAKILKKKASQTTGI</sequence>
<accession>A0A1M5WRK2</accession>
<reference evidence="3" key="1">
    <citation type="submission" date="2016-11" db="EMBL/GenBank/DDBJ databases">
        <authorList>
            <person name="Varghese N."/>
            <person name="Submissions S."/>
        </authorList>
    </citation>
    <scope>NUCLEOTIDE SEQUENCE [LARGE SCALE GENOMIC DNA]</scope>
    <source>
        <strain evidence="3">DSM 15449</strain>
    </source>
</reference>
<feature type="transmembrane region" description="Helical" evidence="1">
    <location>
        <begin position="79"/>
        <end position="106"/>
    </location>
</feature>
<keyword evidence="1" id="KW-0812">Transmembrane</keyword>
<proteinExistence type="predicted"/>
<dbReference type="AlphaFoldDB" id="A0A1M5WRK2"/>
<dbReference type="Pfam" id="PF19700">
    <property type="entry name" value="DUF6198"/>
    <property type="match status" value="1"/>
</dbReference>
<dbReference type="InterPro" id="IPR038750">
    <property type="entry name" value="YczE/YyaS-like"/>
</dbReference>
<feature type="transmembrane region" description="Helical" evidence="1">
    <location>
        <begin position="20"/>
        <end position="41"/>
    </location>
</feature>
<dbReference type="PANTHER" id="PTHR40078:SF1">
    <property type="entry name" value="INTEGRAL MEMBRANE PROTEIN"/>
    <property type="match status" value="1"/>
</dbReference>
<dbReference type="PANTHER" id="PTHR40078">
    <property type="entry name" value="INTEGRAL MEMBRANE PROTEIN-RELATED"/>
    <property type="match status" value="1"/>
</dbReference>
<evidence type="ECO:0000256" key="1">
    <source>
        <dbReference type="SAM" id="Phobius"/>
    </source>
</evidence>
<keyword evidence="3" id="KW-1185">Reference proteome</keyword>
<dbReference type="STRING" id="1121420.SAMN02746098_01747"/>
<keyword evidence="1" id="KW-1133">Transmembrane helix</keyword>
<protein>
    <submittedName>
        <fullName evidence="2">Uncharacterized membrane protein YczE</fullName>
    </submittedName>
</protein>
<dbReference type="EMBL" id="FQXJ01000005">
    <property type="protein sequence ID" value="SHH90140.1"/>
    <property type="molecule type" value="Genomic_DNA"/>
</dbReference>